<evidence type="ECO:0000313" key="2">
    <source>
        <dbReference type="Proteomes" id="UP000814033"/>
    </source>
</evidence>
<evidence type="ECO:0000313" key="1">
    <source>
        <dbReference type="EMBL" id="KAI0043223.1"/>
    </source>
</evidence>
<proteinExistence type="predicted"/>
<protein>
    <submittedName>
        <fullName evidence="1">Uncharacterized protein</fullName>
    </submittedName>
</protein>
<accession>A0ACB8RI72</accession>
<name>A0ACB8RI72_9AGAM</name>
<keyword evidence="2" id="KW-1185">Reference proteome</keyword>
<reference evidence="1" key="1">
    <citation type="submission" date="2021-02" db="EMBL/GenBank/DDBJ databases">
        <authorList>
            <consortium name="DOE Joint Genome Institute"/>
            <person name="Ahrendt S."/>
            <person name="Looney B.P."/>
            <person name="Miyauchi S."/>
            <person name="Morin E."/>
            <person name="Drula E."/>
            <person name="Courty P.E."/>
            <person name="Chicoki N."/>
            <person name="Fauchery L."/>
            <person name="Kohler A."/>
            <person name="Kuo A."/>
            <person name="Labutti K."/>
            <person name="Pangilinan J."/>
            <person name="Lipzen A."/>
            <person name="Riley R."/>
            <person name="Andreopoulos W."/>
            <person name="He G."/>
            <person name="Johnson J."/>
            <person name="Barry K.W."/>
            <person name="Grigoriev I.V."/>
            <person name="Nagy L."/>
            <person name="Hibbett D."/>
            <person name="Henrissat B."/>
            <person name="Matheny P.B."/>
            <person name="Labbe J."/>
            <person name="Martin F."/>
        </authorList>
    </citation>
    <scope>NUCLEOTIDE SEQUENCE</scope>
    <source>
        <strain evidence="1">FP105234-sp</strain>
    </source>
</reference>
<gene>
    <name evidence="1" type="ORF">FA95DRAFT_1498903</name>
</gene>
<dbReference type="Proteomes" id="UP000814033">
    <property type="component" value="Unassembled WGS sequence"/>
</dbReference>
<organism evidence="1 2">
    <name type="scientific">Auriscalpium vulgare</name>
    <dbReference type="NCBI Taxonomy" id="40419"/>
    <lineage>
        <taxon>Eukaryota</taxon>
        <taxon>Fungi</taxon>
        <taxon>Dikarya</taxon>
        <taxon>Basidiomycota</taxon>
        <taxon>Agaricomycotina</taxon>
        <taxon>Agaricomycetes</taxon>
        <taxon>Russulales</taxon>
        <taxon>Auriscalpiaceae</taxon>
        <taxon>Auriscalpium</taxon>
    </lineage>
</organism>
<dbReference type="EMBL" id="MU276028">
    <property type="protein sequence ID" value="KAI0043223.1"/>
    <property type="molecule type" value="Genomic_DNA"/>
</dbReference>
<comment type="caution">
    <text evidence="1">The sequence shown here is derived from an EMBL/GenBank/DDBJ whole genome shotgun (WGS) entry which is preliminary data.</text>
</comment>
<reference evidence="1" key="2">
    <citation type="journal article" date="2022" name="New Phytol.">
        <title>Evolutionary transition to the ectomycorrhizal habit in the genomes of a hyperdiverse lineage of mushroom-forming fungi.</title>
        <authorList>
            <person name="Looney B."/>
            <person name="Miyauchi S."/>
            <person name="Morin E."/>
            <person name="Drula E."/>
            <person name="Courty P.E."/>
            <person name="Kohler A."/>
            <person name="Kuo A."/>
            <person name="LaButti K."/>
            <person name="Pangilinan J."/>
            <person name="Lipzen A."/>
            <person name="Riley R."/>
            <person name="Andreopoulos W."/>
            <person name="He G."/>
            <person name="Johnson J."/>
            <person name="Nolan M."/>
            <person name="Tritt A."/>
            <person name="Barry K.W."/>
            <person name="Grigoriev I.V."/>
            <person name="Nagy L.G."/>
            <person name="Hibbett D."/>
            <person name="Henrissat B."/>
            <person name="Matheny P.B."/>
            <person name="Labbe J."/>
            <person name="Martin F.M."/>
        </authorList>
    </citation>
    <scope>NUCLEOTIDE SEQUENCE</scope>
    <source>
        <strain evidence="1">FP105234-sp</strain>
    </source>
</reference>
<sequence length="846" mass="96769">MGKAGAPLPRDPASSTYDTFRTHVESVESEHPGTNDNNIWAPFASKRDWQIAYWAKTRGPTSSAVTDLLKIDDVPELLQLSYKNVDQLNKIIDEQLPGRPTFKRQEVQIGGETFEVYFRDIIPCIRALYGDPEYAKDLLFVPERHYTDDTRSNREYDEMNTGDFWWSVQMSLEREREGATVIPIIISSDKTQLTLFRNKSAYPVYMTIGNIPKDIRRKPSRRAQVLVGYLPTANLEQIKVKAARRRAVANLFHACMRLILGPIKTFTRTGLAMASGDGIWRRCHPVFAVFVGDYPEQALVTCTLFGTCPKCLVPHNELGEHKQNDPRDLDAVEEALGLADGDPTDFHRACREAQIKPVFHPFWEGFPYTDIFISITPDILHEMHQGVIKHVISWLKAPEVFGPTEIDARCRRLPPNHNTRLFTKGITSLQRVSGSEHKDMCRILLGLIVDLRLPNNLSPVRVIRAVRAILDFLYLAQYPKHTNKTLITMDNAYADFHVNKDVFVELGVREHFNIPKLHKCEHYNPSITLFGTTDNYNTEQSERLHIDFAKDAYRATNHKDEYPQMTTWLERREKVFRHADFIKWRESGCPSFERTDVCEPGPMRMHIQMTKHPSRKAVSFDDLANEYGAEDFADALADFIVNHNEPGLPAATARHRANNKLITTRVVGVFHKVKFWNHDALQRIDGADSDDAIHVRPERKDKRGRIVPGRFDTAFVKTGSSGQGGVKDLRIAQVRVVFQLSKTAVDDLFLPSRLAPPQHLAYIEWFSPFTASPEANTLMYKVSRSMRNGRRSSAVVPVADLERSAHLFPMYGPSAPRHWTSFNVLEECNKFRVSPFVDRHTYMTIY</sequence>